<protein>
    <submittedName>
        <fullName evidence="3">Zinc-responsive transcriptional regulator</fullName>
    </submittedName>
</protein>
<dbReference type="InterPro" id="IPR009061">
    <property type="entry name" value="DNA-bd_dom_put_sf"/>
</dbReference>
<sequence length="250" mass="27181">MSAQAIRNYEDAGILPPSERTAAGYRRYTPLHAQALRTFLALRVGHGHDQAAQIMRATNRGDTESAYRLIDSAHVALLAERETRLEVASGLGALSTTSLSVPGPPLTVGELAHRIDVHPATLRTWESEGILHPHRNSTTGYREYGPDSVRDAEIARQLRRGGYPLHKVAQFLDSVRDAGGPDALRAFLDAWQHRLDTRSRALLSGAAQLDGYLRLIDEIQSAPVVAEHNRTVSSGKTTSGVAKTRLAGAE</sequence>
<keyword evidence="1" id="KW-0238">DNA-binding</keyword>
<name>A0A4U8VZK6_9NOCA</name>
<dbReference type="GO" id="GO:0003700">
    <property type="term" value="F:DNA-binding transcription factor activity"/>
    <property type="evidence" value="ECO:0007669"/>
    <property type="project" value="InterPro"/>
</dbReference>
<dbReference type="PANTHER" id="PTHR30204">
    <property type="entry name" value="REDOX-CYCLING DRUG-SENSING TRANSCRIPTIONAL ACTIVATOR SOXR"/>
    <property type="match status" value="1"/>
</dbReference>
<dbReference type="InterPro" id="IPR000551">
    <property type="entry name" value="MerR-type_HTH_dom"/>
</dbReference>
<dbReference type="SUPFAM" id="SSF46955">
    <property type="entry name" value="Putative DNA-binding domain"/>
    <property type="match status" value="2"/>
</dbReference>
<dbReference type="InterPro" id="IPR047057">
    <property type="entry name" value="MerR_fam"/>
</dbReference>
<dbReference type="Pfam" id="PF13411">
    <property type="entry name" value="MerR_1"/>
    <property type="match status" value="1"/>
</dbReference>
<dbReference type="PROSITE" id="PS50937">
    <property type="entry name" value="HTH_MERR_2"/>
    <property type="match status" value="2"/>
</dbReference>
<dbReference type="PANTHER" id="PTHR30204:SF93">
    <property type="entry name" value="HTH MERR-TYPE DOMAIN-CONTAINING PROTEIN"/>
    <property type="match status" value="1"/>
</dbReference>
<evidence type="ECO:0000259" key="2">
    <source>
        <dbReference type="PROSITE" id="PS50937"/>
    </source>
</evidence>
<dbReference type="Gene3D" id="1.10.1660.10">
    <property type="match status" value="2"/>
</dbReference>
<evidence type="ECO:0000313" key="4">
    <source>
        <dbReference type="Proteomes" id="UP000290439"/>
    </source>
</evidence>
<accession>A0A4U8VZK6</accession>
<organism evidence="3 4">
    <name type="scientific">Nocardia cyriacigeorgica</name>
    <dbReference type="NCBI Taxonomy" id="135487"/>
    <lineage>
        <taxon>Bacteria</taxon>
        <taxon>Bacillati</taxon>
        <taxon>Actinomycetota</taxon>
        <taxon>Actinomycetes</taxon>
        <taxon>Mycobacteriales</taxon>
        <taxon>Nocardiaceae</taxon>
        <taxon>Nocardia</taxon>
    </lineage>
</organism>
<evidence type="ECO:0000256" key="1">
    <source>
        <dbReference type="ARBA" id="ARBA00023125"/>
    </source>
</evidence>
<evidence type="ECO:0000313" key="3">
    <source>
        <dbReference type="EMBL" id="VFA97939.1"/>
    </source>
</evidence>
<reference evidence="3 4" key="1">
    <citation type="submission" date="2019-02" db="EMBL/GenBank/DDBJ databases">
        <authorList>
            <consortium name="Pathogen Informatics"/>
        </authorList>
    </citation>
    <scope>NUCLEOTIDE SEQUENCE [LARGE SCALE GENOMIC DNA]</scope>
    <source>
        <strain evidence="3 4">3012STDY6756504</strain>
    </source>
</reference>
<dbReference type="PROSITE" id="PS00552">
    <property type="entry name" value="HTH_MERR_1"/>
    <property type="match status" value="1"/>
</dbReference>
<proteinExistence type="predicted"/>
<feature type="domain" description="HTH merR-type" evidence="2">
    <location>
        <begin position="1"/>
        <end position="29"/>
    </location>
</feature>
<dbReference type="SMART" id="SM00422">
    <property type="entry name" value="HTH_MERR"/>
    <property type="match status" value="2"/>
</dbReference>
<feature type="domain" description="HTH merR-type" evidence="2">
    <location>
        <begin position="105"/>
        <end position="174"/>
    </location>
</feature>
<dbReference type="GO" id="GO:0003677">
    <property type="term" value="F:DNA binding"/>
    <property type="evidence" value="ECO:0007669"/>
    <property type="project" value="UniProtKB-KW"/>
</dbReference>
<dbReference type="EMBL" id="LR215973">
    <property type="protein sequence ID" value="VFA97939.1"/>
    <property type="molecule type" value="Genomic_DNA"/>
</dbReference>
<gene>
    <name evidence="3" type="ORF">NCTC10797_01704</name>
</gene>
<dbReference type="Pfam" id="PF00376">
    <property type="entry name" value="MerR"/>
    <property type="match status" value="1"/>
</dbReference>
<dbReference type="AlphaFoldDB" id="A0A4U8VZK6"/>
<dbReference type="Proteomes" id="UP000290439">
    <property type="component" value="Chromosome"/>
</dbReference>